<keyword evidence="3 6" id="KW-0808">Transferase</keyword>
<keyword evidence="4" id="KW-0472">Membrane</keyword>
<dbReference type="GO" id="GO:0050501">
    <property type="term" value="F:hyaluronan synthase activity"/>
    <property type="evidence" value="ECO:0007669"/>
    <property type="project" value="UniProtKB-EC"/>
</dbReference>
<dbReference type="CDD" id="cd02525">
    <property type="entry name" value="Succinoglycan_BP_ExoA"/>
    <property type="match status" value="1"/>
</dbReference>
<feature type="transmembrane region" description="Helical" evidence="4">
    <location>
        <begin position="248"/>
        <end position="267"/>
    </location>
</feature>
<gene>
    <name evidence="6" type="primary">hyaD</name>
    <name evidence="6" type="ORF">UMC4404_15261</name>
</gene>
<comment type="caution">
    <text evidence="6">The sequence shown here is derived from an EMBL/GenBank/DDBJ whole genome shotgun (WGS) entry which is preliminary data.</text>
</comment>
<dbReference type="PANTHER" id="PTHR43630:SF1">
    <property type="entry name" value="POLY-BETA-1,6-N-ACETYL-D-GLUCOSAMINE SYNTHASE"/>
    <property type="match status" value="1"/>
</dbReference>
<evidence type="ECO:0000313" key="6">
    <source>
        <dbReference type="EMBL" id="CEO33546.1"/>
    </source>
</evidence>
<evidence type="ECO:0000256" key="3">
    <source>
        <dbReference type="ARBA" id="ARBA00022679"/>
    </source>
</evidence>
<keyword evidence="2 6" id="KW-0328">Glycosyltransferase</keyword>
<dbReference type="PANTHER" id="PTHR43630">
    <property type="entry name" value="POLY-BETA-1,6-N-ACETYL-D-GLUCOSAMINE SYNTHASE"/>
    <property type="match status" value="1"/>
</dbReference>
<dbReference type="AlphaFoldDB" id="A0A9P1PBP0"/>
<dbReference type="InterPro" id="IPR001173">
    <property type="entry name" value="Glyco_trans_2-like"/>
</dbReference>
<evidence type="ECO:0000259" key="5">
    <source>
        <dbReference type="Pfam" id="PF00535"/>
    </source>
</evidence>
<reference evidence="7" key="1">
    <citation type="submission" date="2015-01" db="EMBL/GenBank/DDBJ databases">
        <authorList>
            <person name="Aslett A.Martin."/>
            <person name="De Silva Nishadi"/>
        </authorList>
    </citation>
    <scope>NUCLEOTIDE SEQUENCE [LARGE SCALE GENOMIC DNA]</scope>
    <source>
        <strain evidence="7">UMC4404</strain>
    </source>
</reference>
<accession>A0A9P1PBP0</accession>
<dbReference type="EC" id="2.4.1.212" evidence="6"/>
<organism evidence="6 7">
    <name type="scientific">Paraclostridium sordellii</name>
    <name type="common">Clostridium sordellii</name>
    <dbReference type="NCBI Taxonomy" id="1505"/>
    <lineage>
        <taxon>Bacteria</taxon>
        <taxon>Bacillati</taxon>
        <taxon>Bacillota</taxon>
        <taxon>Clostridia</taxon>
        <taxon>Peptostreptococcales</taxon>
        <taxon>Peptostreptococcaceae</taxon>
        <taxon>Paraclostridium</taxon>
    </lineage>
</organism>
<sequence>MSNYEFISVIIVMRNEENYIEKCLLSILNQDYPKDKYEVIVVDGESTDKSVDIVSKYVDEFNVKIINNPKRNLASGWNLGIKNAKGNIVIRPDAHSTIEPDFIKKNIETLAEKTDAVCVGGKINSICNGSFIAKSISSVLSSPFGVGNSQFRIGNKAQYVDTVAYGAYRKYIFDKCGYFNEHLDRNQDLEMHSRIKESGGKFYFNPDIKSNYYTRNTFKGFVNQAYRNGKWNIITLNWQKNALSIRHLIPLIFVLSMLLNIVMSFIVNKWKYILLAEVISYILAMIIGAIKIGLNNGITYALISPLLFLSLHVSYGIGSMVGIISLLKLKLQRS</sequence>
<dbReference type="Pfam" id="PF00535">
    <property type="entry name" value="Glycos_transf_2"/>
    <property type="match status" value="1"/>
</dbReference>
<dbReference type="InterPro" id="IPR029044">
    <property type="entry name" value="Nucleotide-diphossugar_trans"/>
</dbReference>
<dbReference type="RefSeq" id="WP_057558679.1">
    <property type="nucleotide sequence ID" value="NZ_CDNY01000003.1"/>
</dbReference>
<keyword evidence="4" id="KW-0812">Transmembrane</keyword>
<dbReference type="SUPFAM" id="SSF53448">
    <property type="entry name" value="Nucleotide-diphospho-sugar transferases"/>
    <property type="match status" value="1"/>
</dbReference>
<evidence type="ECO:0000256" key="2">
    <source>
        <dbReference type="ARBA" id="ARBA00022676"/>
    </source>
</evidence>
<dbReference type="Gene3D" id="3.90.550.10">
    <property type="entry name" value="Spore Coat Polysaccharide Biosynthesis Protein SpsA, Chain A"/>
    <property type="match status" value="1"/>
</dbReference>
<feature type="transmembrane region" description="Helical" evidence="4">
    <location>
        <begin position="274"/>
        <end position="294"/>
    </location>
</feature>
<protein>
    <submittedName>
        <fullName evidence="6">Succinoglycan biosynthesis protein exoA</fullName>
        <ecNumber evidence="6">2.4.1.212</ecNumber>
    </submittedName>
</protein>
<comment type="similarity">
    <text evidence="1">Belongs to the glycosyltransferase 2 family.</text>
</comment>
<evidence type="ECO:0000313" key="7">
    <source>
        <dbReference type="Proteomes" id="UP000049685"/>
    </source>
</evidence>
<evidence type="ECO:0000256" key="4">
    <source>
        <dbReference type="SAM" id="Phobius"/>
    </source>
</evidence>
<keyword evidence="4" id="KW-1133">Transmembrane helix</keyword>
<feature type="domain" description="Glycosyltransferase 2-like" evidence="5">
    <location>
        <begin position="8"/>
        <end position="145"/>
    </location>
</feature>
<name>A0A9P1PBP0_PARSO</name>
<dbReference type="Proteomes" id="UP000049685">
    <property type="component" value="Unassembled WGS sequence"/>
</dbReference>
<dbReference type="EMBL" id="CDNY01000003">
    <property type="protein sequence ID" value="CEO33546.1"/>
    <property type="molecule type" value="Genomic_DNA"/>
</dbReference>
<evidence type="ECO:0000256" key="1">
    <source>
        <dbReference type="ARBA" id="ARBA00006739"/>
    </source>
</evidence>
<proteinExistence type="inferred from homology"/>
<feature type="transmembrane region" description="Helical" evidence="4">
    <location>
        <begin position="306"/>
        <end position="327"/>
    </location>
</feature>